<dbReference type="GO" id="GO:0010134">
    <property type="term" value="P:sulfate assimilation via adenylyl sulfate reduction"/>
    <property type="evidence" value="ECO:0007669"/>
    <property type="project" value="TreeGrafter"/>
</dbReference>
<dbReference type="CDD" id="cd02027">
    <property type="entry name" value="APSK"/>
    <property type="match status" value="1"/>
</dbReference>
<keyword evidence="2 5" id="KW-0808">Transferase</keyword>
<dbReference type="HAMAP" id="MF_00065">
    <property type="entry name" value="Adenylyl_sulf_kinase"/>
    <property type="match status" value="1"/>
</dbReference>
<comment type="catalytic activity">
    <reaction evidence="5 6">
        <text>adenosine 5'-phosphosulfate + ATP = 3'-phosphoadenylyl sulfate + ADP + H(+)</text>
        <dbReference type="Rhea" id="RHEA:24152"/>
        <dbReference type="ChEBI" id="CHEBI:15378"/>
        <dbReference type="ChEBI" id="CHEBI:30616"/>
        <dbReference type="ChEBI" id="CHEBI:58243"/>
        <dbReference type="ChEBI" id="CHEBI:58339"/>
        <dbReference type="ChEBI" id="CHEBI:456216"/>
        <dbReference type="EC" id="2.7.1.25"/>
    </reaction>
</comment>
<dbReference type="OrthoDB" id="28808at2157"/>
<evidence type="ECO:0000313" key="9">
    <source>
        <dbReference type="Proteomes" id="UP000232412"/>
    </source>
</evidence>
<dbReference type="SUPFAM" id="SSF52540">
    <property type="entry name" value="P-loop containing nucleoside triphosphate hydrolases"/>
    <property type="match status" value="1"/>
</dbReference>
<keyword evidence="4 5" id="KW-0067">ATP-binding</keyword>
<accession>A0A2H1EES7</accession>
<sequence>MENIQAAAIWITGIPASGKTTLSMMLKDYFQKKNMSTIILDGDEIRKTLSKDLGFSPEDRKEHNRRVIEIAKLLVKNGIITIVPLISPYREIRKFARKEIPNFVEVYTKASIEECIKRDPKGLYKKAMAGEIQNMTGLQSPYEEPQNPELVLDTEKHSKEECLEMILSKLKELGYLSN</sequence>
<evidence type="ECO:0000256" key="5">
    <source>
        <dbReference type="HAMAP-Rule" id="MF_00065"/>
    </source>
</evidence>
<evidence type="ECO:0000313" key="8">
    <source>
        <dbReference type="EMBL" id="SHO42803.1"/>
    </source>
</evidence>
<dbReference type="GO" id="GO:0004781">
    <property type="term" value="F:sulfate adenylyltransferase (ATP) activity"/>
    <property type="evidence" value="ECO:0007669"/>
    <property type="project" value="TreeGrafter"/>
</dbReference>
<reference evidence="9" key="1">
    <citation type="submission" date="2016-12" db="EMBL/GenBank/DDBJ databases">
        <authorList>
            <person name="Herbold C."/>
        </authorList>
    </citation>
    <scope>NUCLEOTIDE SEQUENCE [LARGE SCALE GENOMIC DNA]</scope>
</reference>
<gene>
    <name evidence="5 8" type="primary">cysC</name>
    <name evidence="8" type="ORF">NSIN_10183</name>
</gene>
<keyword evidence="9" id="KW-1185">Reference proteome</keyword>
<dbReference type="InterPro" id="IPR050512">
    <property type="entry name" value="Sulf_AdTrans/APS_kinase"/>
</dbReference>
<dbReference type="GO" id="GO:0019379">
    <property type="term" value="P:sulfate assimilation, phosphoadenylyl sulfate reduction by phosphoadenylyl-sulfate reductase (thioredoxin)"/>
    <property type="evidence" value="ECO:0007669"/>
    <property type="project" value="TreeGrafter"/>
</dbReference>
<keyword evidence="3 5" id="KW-0547">Nucleotide-binding</keyword>
<dbReference type="InterPro" id="IPR059117">
    <property type="entry name" value="APS_kinase_dom"/>
</dbReference>
<dbReference type="Pfam" id="PF01583">
    <property type="entry name" value="APS_kinase"/>
    <property type="match status" value="1"/>
</dbReference>
<dbReference type="UniPathway" id="UPA00140">
    <property type="reaction ID" value="UER00205"/>
</dbReference>
<dbReference type="GO" id="GO:0070814">
    <property type="term" value="P:hydrogen sulfide biosynthetic process"/>
    <property type="evidence" value="ECO:0007669"/>
    <property type="project" value="UniProtKB-UniRule"/>
</dbReference>
<dbReference type="Gene3D" id="3.40.50.300">
    <property type="entry name" value="P-loop containing nucleotide triphosphate hydrolases"/>
    <property type="match status" value="1"/>
</dbReference>
<dbReference type="RefSeq" id="WP_101008932.1">
    <property type="nucleotide sequence ID" value="NZ_FRFC01000001.1"/>
</dbReference>
<evidence type="ECO:0000256" key="4">
    <source>
        <dbReference type="ARBA" id="ARBA00022840"/>
    </source>
</evidence>
<dbReference type="GO" id="GO:0005737">
    <property type="term" value="C:cytoplasm"/>
    <property type="evidence" value="ECO:0007669"/>
    <property type="project" value="TreeGrafter"/>
</dbReference>
<dbReference type="InterPro" id="IPR027417">
    <property type="entry name" value="P-loop_NTPase"/>
</dbReference>
<evidence type="ECO:0000256" key="3">
    <source>
        <dbReference type="ARBA" id="ARBA00022741"/>
    </source>
</evidence>
<keyword evidence="5" id="KW-0597">Phosphoprotein</keyword>
<dbReference type="InterPro" id="IPR002891">
    <property type="entry name" value="APS"/>
</dbReference>
<dbReference type="PANTHER" id="PTHR42700">
    <property type="entry name" value="SULFATE ADENYLYLTRANSFERASE"/>
    <property type="match status" value="1"/>
</dbReference>
<dbReference type="NCBIfam" id="NF003013">
    <property type="entry name" value="PRK03846.1"/>
    <property type="match status" value="1"/>
</dbReference>
<proteinExistence type="inferred from homology"/>
<dbReference type="EC" id="2.7.1.25" evidence="1 5"/>
<dbReference type="NCBIfam" id="TIGR00455">
    <property type="entry name" value="apsK"/>
    <property type="match status" value="1"/>
</dbReference>
<protein>
    <recommendedName>
        <fullName evidence="1 5">Adenylyl-sulfate kinase</fullName>
        <ecNumber evidence="1 5">2.7.1.25</ecNumber>
    </recommendedName>
    <alternativeName>
        <fullName evidence="5">APS kinase</fullName>
    </alternativeName>
    <alternativeName>
        <fullName evidence="5">ATP adenosine-5'-phosphosulfate 3'-phosphotransferase</fullName>
    </alternativeName>
    <alternativeName>
        <fullName evidence="5">Adenosine-5'-phosphosulfate kinase</fullName>
    </alternativeName>
</protein>
<evidence type="ECO:0000256" key="6">
    <source>
        <dbReference type="RuleBase" id="RU004347"/>
    </source>
</evidence>
<dbReference type="PANTHER" id="PTHR42700:SF1">
    <property type="entry name" value="SULFATE ADENYLYLTRANSFERASE"/>
    <property type="match status" value="1"/>
</dbReference>
<dbReference type="Proteomes" id="UP000232412">
    <property type="component" value="Unassembled WGS sequence"/>
</dbReference>
<evidence type="ECO:0000256" key="2">
    <source>
        <dbReference type="ARBA" id="ARBA00022679"/>
    </source>
</evidence>
<dbReference type="EMBL" id="FRFC01000001">
    <property type="protein sequence ID" value="SHO42803.1"/>
    <property type="molecule type" value="Genomic_DNA"/>
</dbReference>
<keyword evidence="5 6" id="KW-0418">Kinase</keyword>
<dbReference type="GO" id="GO:0004020">
    <property type="term" value="F:adenylylsulfate kinase activity"/>
    <property type="evidence" value="ECO:0007669"/>
    <property type="project" value="UniProtKB-UniRule"/>
</dbReference>
<feature type="binding site" evidence="5">
    <location>
        <begin position="13"/>
        <end position="20"/>
    </location>
    <ligand>
        <name>ATP</name>
        <dbReference type="ChEBI" id="CHEBI:30616"/>
    </ligand>
</feature>
<name>A0A2H1EES7_9ARCH</name>
<evidence type="ECO:0000259" key="7">
    <source>
        <dbReference type="Pfam" id="PF01583"/>
    </source>
</evidence>
<comment type="pathway">
    <text evidence="5 6">Sulfur metabolism; hydrogen sulfide biosynthesis; sulfite from sulfate: step 2/3.</text>
</comment>
<evidence type="ECO:0000256" key="1">
    <source>
        <dbReference type="ARBA" id="ARBA00012121"/>
    </source>
</evidence>
<dbReference type="GO" id="GO:0005524">
    <property type="term" value="F:ATP binding"/>
    <property type="evidence" value="ECO:0007669"/>
    <property type="project" value="UniProtKB-UniRule"/>
</dbReference>
<dbReference type="NCBIfam" id="NF004041">
    <property type="entry name" value="PRK05541.1"/>
    <property type="match status" value="1"/>
</dbReference>
<feature type="active site" description="Phosphoserine intermediate" evidence="5">
    <location>
        <position position="87"/>
    </location>
</feature>
<dbReference type="AlphaFoldDB" id="A0A2H1EES7"/>
<organism evidence="8 9">
    <name type="scientific">Nitrosotalea sinensis</name>
    <dbReference type="NCBI Taxonomy" id="1499975"/>
    <lineage>
        <taxon>Archaea</taxon>
        <taxon>Nitrososphaerota</taxon>
        <taxon>Nitrososphaeria</taxon>
        <taxon>Nitrosotaleales</taxon>
        <taxon>Nitrosotaleaceae</taxon>
        <taxon>Nitrosotalea</taxon>
    </lineage>
</organism>
<feature type="domain" description="APS kinase" evidence="7">
    <location>
        <begin position="6"/>
        <end position="153"/>
    </location>
</feature>
<comment type="function">
    <text evidence="5 6">Catalyzes the synthesis of activated sulfate.</text>
</comment>
<comment type="similarity">
    <text evidence="5 6">Belongs to the APS kinase family.</text>
</comment>